<dbReference type="OrthoDB" id="185373at2759"/>
<dbReference type="Gene3D" id="1.25.40.10">
    <property type="entry name" value="Tetratricopeptide repeat domain"/>
    <property type="match status" value="6"/>
</dbReference>
<reference evidence="4 5" key="1">
    <citation type="submission" date="2015-02" db="EMBL/GenBank/DDBJ databases">
        <authorList>
            <person name="Chooi Y.-H."/>
        </authorList>
    </citation>
    <scope>NUCLEOTIDE SEQUENCE [LARGE SCALE GENOMIC DNA]</scope>
    <source>
        <strain evidence="4">E3</strain>
    </source>
</reference>
<dbReference type="GO" id="GO:0008270">
    <property type="term" value="F:zinc ion binding"/>
    <property type="evidence" value="ECO:0007669"/>
    <property type="project" value="InterPro"/>
</dbReference>
<feature type="repeat" description="PPR" evidence="2">
    <location>
        <begin position="497"/>
        <end position="531"/>
    </location>
</feature>
<dbReference type="Proteomes" id="UP000039324">
    <property type="component" value="Unassembled WGS sequence"/>
</dbReference>
<sequence>MPVRAGALARVGLRRLSEAPPGARRSLPSSAYDAFVRAPSVPGAVRVLKADPDPHRGWSAFQHVLHAYGLKPRIPFYQAMMMFCRDHMPGKAPDVLRAAVDRGIAVNDTLFCTFGSACRLVDPPLCRDVVDLYARCGPRSHNVIACVATICRIAKQPALALPLVDDAIGNNVGFSEMLTSTFAVCCAEAQTSTGANVAQTLLGLMRSGRVPAFPDNQAIYGNLIKALLSQGRPGAAVDVLSLMDDLGLPPSFITCTNLLSSLVASGRLSHAMVVFDRMLGFSVPVDGRTFVTLIGACKRALDATSLRRLYDHARRGDPALWRDDFVVCSFVSAFDACDDVGTAESIFQTRSNVSVPTAPIFNAMMTAYIRERDGDPRDYLSKGMSLFEAMVAGNVPVDKRALSALVSACRRGSDIAPVKRLHEYARATASLLDDEFVLSAFISAYADCNDVNAAEDVFKTVSATSERICNAMMAAYTRHSRYDAALHVLKTLREPLSMETLTTALSLYCKAGHLSEAIDLFDTMMVNGIPVAKHVFTELVGAGADIATLKRLEAYSSAAGLLQDDRVRSATISAYSRCDSLTDAVRVFACAPGAGVAAFNAMIAAYARHGSPDRAAHCFDDMQAGGVRPNDVTLGALLTSCSRSGNVAQASALIADFENTWQISPSSVETCTTAVSLLSKAGCVRDAMSIFDRMMQRGYRVDVALFRGLVAACKRSADVPAIRRLHVCAKARDLIQDDGVAGSLISAYGHCGHLEDAESVFQTQSAAGVVVFTAMIAVYAHHGLMDRASSCFAAMKSGGVLPSVVTLGALLTGCNHVGDVDLAHAFLSEFETAWNIRPGPITTTCLIDLYGRAGDLDRAEQLAEAGTRNGMALMPLLSACRKHGDLERAERVFAALRRLPVDEAEPHLAAAHVQMANMYTAAGRSGDADRVRQQMVAAGFKKIQGRTTLHLQDRSVNFVAGDPTFMSDPLFKSQHDKVLKRLFRHGYSPDTAVVTSKATASARQAVCEHSEKIAIVYALHALPAREPIRLTKNLRVCADCHAATKMLSALYDREIYMRDANRYHRFSKGKCSCADYW</sequence>
<dbReference type="SUPFAM" id="SSF48452">
    <property type="entry name" value="TPR-like"/>
    <property type="match status" value="1"/>
</dbReference>
<feature type="repeat" description="PPR" evidence="2">
    <location>
        <begin position="595"/>
        <end position="629"/>
    </location>
</feature>
<dbReference type="InterPro" id="IPR046960">
    <property type="entry name" value="PPR_At4g14850-like_plant"/>
</dbReference>
<dbReference type="FunFam" id="1.25.40.10:FF:000158">
    <property type="entry name" value="pentatricopeptide repeat-containing protein At2g33680"/>
    <property type="match status" value="1"/>
</dbReference>
<feature type="repeat" description="PPR" evidence="2">
    <location>
        <begin position="216"/>
        <end position="250"/>
    </location>
</feature>
<keyword evidence="1" id="KW-0677">Repeat</keyword>
<dbReference type="PROSITE" id="PS51375">
    <property type="entry name" value="PPR"/>
    <property type="match status" value="5"/>
</dbReference>
<dbReference type="PANTHER" id="PTHR47926">
    <property type="entry name" value="PENTATRICOPEPTIDE REPEAT-CONTAINING PROTEIN"/>
    <property type="match status" value="1"/>
</dbReference>
<evidence type="ECO:0000313" key="5">
    <source>
        <dbReference type="Proteomes" id="UP000039324"/>
    </source>
</evidence>
<dbReference type="GO" id="GO:0003723">
    <property type="term" value="F:RNA binding"/>
    <property type="evidence" value="ECO:0007669"/>
    <property type="project" value="InterPro"/>
</dbReference>
<dbReference type="NCBIfam" id="TIGR00756">
    <property type="entry name" value="PPR"/>
    <property type="match status" value="4"/>
</dbReference>
<feature type="domain" description="DYW" evidence="3">
    <location>
        <begin position="986"/>
        <end position="1077"/>
    </location>
</feature>
<dbReference type="Pfam" id="PF14432">
    <property type="entry name" value="DYW_deaminase"/>
    <property type="match status" value="1"/>
</dbReference>
<dbReference type="PANTHER" id="PTHR47926:SF533">
    <property type="entry name" value="DYW DOMAIN-CONTAINING PROTEIN"/>
    <property type="match status" value="1"/>
</dbReference>
<dbReference type="InterPro" id="IPR032867">
    <property type="entry name" value="DYW_dom"/>
</dbReference>
<accession>A0A0G4IKN9</accession>
<gene>
    <name evidence="4" type="ORF">PBRA_004378</name>
</gene>
<feature type="repeat" description="PPR" evidence="2">
    <location>
        <begin position="667"/>
        <end position="701"/>
    </location>
</feature>
<evidence type="ECO:0000259" key="3">
    <source>
        <dbReference type="Pfam" id="PF14432"/>
    </source>
</evidence>
<dbReference type="STRING" id="37360.A0A0G4IKN9"/>
<dbReference type="EMBL" id="CDSF01000024">
    <property type="protein sequence ID" value="CEO95652.1"/>
    <property type="molecule type" value="Genomic_DNA"/>
</dbReference>
<dbReference type="GO" id="GO:0048731">
    <property type="term" value="P:system development"/>
    <property type="evidence" value="ECO:0007669"/>
    <property type="project" value="UniProtKB-ARBA"/>
</dbReference>
<proteinExistence type="predicted"/>
<dbReference type="GO" id="GO:0009451">
    <property type="term" value="P:RNA modification"/>
    <property type="evidence" value="ECO:0007669"/>
    <property type="project" value="InterPro"/>
</dbReference>
<evidence type="ECO:0000256" key="2">
    <source>
        <dbReference type="PROSITE-ProRule" id="PRU00708"/>
    </source>
</evidence>
<feature type="repeat" description="PPR" evidence="2">
    <location>
        <begin position="768"/>
        <end position="802"/>
    </location>
</feature>
<keyword evidence="5" id="KW-1185">Reference proteome</keyword>
<name>A0A0G4IKN9_PLABS</name>
<dbReference type="Pfam" id="PF01535">
    <property type="entry name" value="PPR"/>
    <property type="match status" value="7"/>
</dbReference>
<dbReference type="OMA" id="AHIQNNE"/>
<protein>
    <recommendedName>
        <fullName evidence="3">DYW domain-containing protein</fullName>
    </recommendedName>
</protein>
<dbReference type="AlphaFoldDB" id="A0A0G4IKN9"/>
<evidence type="ECO:0000313" key="4">
    <source>
        <dbReference type="EMBL" id="CEO95652.1"/>
    </source>
</evidence>
<dbReference type="InterPro" id="IPR011990">
    <property type="entry name" value="TPR-like_helical_dom_sf"/>
</dbReference>
<organism evidence="4 5">
    <name type="scientific">Plasmodiophora brassicae</name>
    <name type="common">Clubroot disease agent</name>
    <dbReference type="NCBI Taxonomy" id="37360"/>
    <lineage>
        <taxon>Eukaryota</taxon>
        <taxon>Sar</taxon>
        <taxon>Rhizaria</taxon>
        <taxon>Endomyxa</taxon>
        <taxon>Phytomyxea</taxon>
        <taxon>Plasmodiophorida</taxon>
        <taxon>Plasmodiophoridae</taxon>
        <taxon>Plasmodiophora</taxon>
    </lineage>
</organism>
<evidence type="ECO:0000256" key="1">
    <source>
        <dbReference type="ARBA" id="ARBA00022737"/>
    </source>
</evidence>
<dbReference type="Pfam" id="PF13041">
    <property type="entry name" value="PPR_2"/>
    <property type="match status" value="2"/>
</dbReference>
<dbReference type="InterPro" id="IPR002885">
    <property type="entry name" value="PPR_rpt"/>
</dbReference>